<accession>A0A087U6T1</accession>
<keyword evidence="1" id="KW-0812">Transmembrane</keyword>
<feature type="transmembrane region" description="Helical" evidence="1">
    <location>
        <begin position="34"/>
        <end position="54"/>
    </location>
</feature>
<name>A0A087U6T1_STEMI</name>
<dbReference type="EMBL" id="KK118481">
    <property type="protein sequence ID" value="KFM73070.1"/>
    <property type="molecule type" value="Genomic_DNA"/>
</dbReference>
<protein>
    <submittedName>
        <fullName evidence="2">Uncharacterized protein</fullName>
    </submittedName>
</protein>
<evidence type="ECO:0000256" key="1">
    <source>
        <dbReference type="SAM" id="Phobius"/>
    </source>
</evidence>
<keyword evidence="1" id="KW-1133">Transmembrane helix</keyword>
<dbReference type="Proteomes" id="UP000054359">
    <property type="component" value="Unassembled WGS sequence"/>
</dbReference>
<proteinExistence type="predicted"/>
<evidence type="ECO:0000313" key="2">
    <source>
        <dbReference type="EMBL" id="KFM73070.1"/>
    </source>
</evidence>
<organism evidence="2 3">
    <name type="scientific">Stegodyphus mimosarum</name>
    <name type="common">African social velvet spider</name>
    <dbReference type="NCBI Taxonomy" id="407821"/>
    <lineage>
        <taxon>Eukaryota</taxon>
        <taxon>Metazoa</taxon>
        <taxon>Ecdysozoa</taxon>
        <taxon>Arthropoda</taxon>
        <taxon>Chelicerata</taxon>
        <taxon>Arachnida</taxon>
        <taxon>Araneae</taxon>
        <taxon>Araneomorphae</taxon>
        <taxon>Entelegynae</taxon>
        <taxon>Eresoidea</taxon>
        <taxon>Eresidae</taxon>
        <taxon>Stegodyphus</taxon>
    </lineage>
</organism>
<dbReference type="AlphaFoldDB" id="A0A087U6T1"/>
<evidence type="ECO:0000313" key="3">
    <source>
        <dbReference type="Proteomes" id="UP000054359"/>
    </source>
</evidence>
<reference evidence="2 3" key="1">
    <citation type="submission" date="2013-11" db="EMBL/GenBank/DDBJ databases">
        <title>Genome sequencing of Stegodyphus mimosarum.</title>
        <authorList>
            <person name="Bechsgaard J."/>
        </authorList>
    </citation>
    <scope>NUCLEOTIDE SEQUENCE [LARGE SCALE GENOMIC DNA]</scope>
</reference>
<feature type="non-terminal residue" evidence="2">
    <location>
        <position position="87"/>
    </location>
</feature>
<gene>
    <name evidence="2" type="ORF">X975_04600</name>
</gene>
<keyword evidence="3" id="KW-1185">Reference proteome</keyword>
<keyword evidence="1" id="KW-0472">Membrane</keyword>
<sequence>MKELAASSHDMMLKHSRKDLTAGILTVHPTSHGFFPVCVASIFIVISADIALVIGSQGCMMLEEIQILQRELAEYWTQSRSCCLCGD</sequence>